<keyword evidence="1" id="KW-0472">Membrane</keyword>
<evidence type="ECO:0000256" key="1">
    <source>
        <dbReference type="SAM" id="Phobius"/>
    </source>
</evidence>
<dbReference type="RefSeq" id="WP_073221684.1">
    <property type="nucleotide sequence ID" value="NZ_FNNS01000026.1"/>
</dbReference>
<organism evidence="2 3">
    <name type="scientific">Aequorivita viscosa</name>
    <dbReference type="NCBI Taxonomy" id="797419"/>
    <lineage>
        <taxon>Bacteria</taxon>
        <taxon>Pseudomonadati</taxon>
        <taxon>Bacteroidota</taxon>
        <taxon>Flavobacteriia</taxon>
        <taxon>Flavobacteriales</taxon>
        <taxon>Flavobacteriaceae</taxon>
        <taxon>Aequorivita</taxon>
    </lineage>
</organism>
<dbReference type="InterPro" id="IPR025250">
    <property type="entry name" value="DUF4199"/>
</dbReference>
<evidence type="ECO:0000313" key="2">
    <source>
        <dbReference type="EMBL" id="SHJ95054.1"/>
    </source>
</evidence>
<protein>
    <recommendedName>
        <fullName evidence="4">DUF4199 domain-containing protein</fullName>
    </recommendedName>
</protein>
<reference evidence="3" key="1">
    <citation type="submission" date="2016-11" db="EMBL/GenBank/DDBJ databases">
        <authorList>
            <person name="Varghese N."/>
            <person name="Submissions S."/>
        </authorList>
    </citation>
    <scope>NUCLEOTIDE SEQUENCE [LARGE SCALE GENOMIC DNA]</scope>
    <source>
        <strain evidence="3">DSM 26349</strain>
    </source>
</reference>
<gene>
    <name evidence="2" type="ORF">SAMN04487908_13414</name>
</gene>
<keyword evidence="1" id="KW-1133">Transmembrane helix</keyword>
<feature type="transmembrane region" description="Helical" evidence="1">
    <location>
        <begin position="37"/>
        <end position="57"/>
    </location>
</feature>
<proteinExistence type="predicted"/>
<evidence type="ECO:0000313" key="3">
    <source>
        <dbReference type="Proteomes" id="UP000184172"/>
    </source>
</evidence>
<keyword evidence="1" id="KW-0812">Transmembrane</keyword>
<dbReference type="EMBL" id="FQYV01000034">
    <property type="protein sequence ID" value="SHJ95054.1"/>
    <property type="molecule type" value="Genomic_DNA"/>
</dbReference>
<feature type="transmembrane region" description="Helical" evidence="1">
    <location>
        <begin position="137"/>
        <end position="156"/>
    </location>
</feature>
<keyword evidence="3" id="KW-1185">Reference proteome</keyword>
<dbReference type="AlphaFoldDB" id="A0A1M6NHG2"/>
<feature type="transmembrane region" description="Helical" evidence="1">
    <location>
        <begin position="12"/>
        <end position="31"/>
    </location>
</feature>
<dbReference type="Proteomes" id="UP000184172">
    <property type="component" value="Unassembled WGS sequence"/>
</dbReference>
<dbReference type="OrthoDB" id="5766000at2"/>
<sequence length="161" mass="18253">MKSIKIEVKWAILFSIMGLLWMVLEKVSGLHGEYIDYHLYLTNLFAIPAIIVMVMALKDKKRNFYNGQMSYKQGLISGIILSVFIAALSPLTQWITSYVITPEYFPNVIKRSVEVGYYATTEEAEAYFNYPNYAKQSAIGALIMGVVTVAIAMIFIRTKSK</sequence>
<feature type="transmembrane region" description="Helical" evidence="1">
    <location>
        <begin position="78"/>
        <end position="100"/>
    </location>
</feature>
<name>A0A1M6NHG2_9FLAO</name>
<dbReference type="Pfam" id="PF13858">
    <property type="entry name" value="DUF4199"/>
    <property type="match status" value="1"/>
</dbReference>
<evidence type="ECO:0008006" key="4">
    <source>
        <dbReference type="Google" id="ProtNLM"/>
    </source>
</evidence>
<dbReference type="STRING" id="797419.SAMN05216556_12615"/>
<accession>A0A1M6NHG2</accession>